<name>A0A9P4QL77_9PLEO</name>
<feature type="compositionally biased region" description="Basic residues" evidence="1">
    <location>
        <begin position="78"/>
        <end position="92"/>
    </location>
</feature>
<proteinExistence type="predicted"/>
<feature type="transmembrane region" description="Helical" evidence="2">
    <location>
        <begin position="20"/>
        <end position="43"/>
    </location>
</feature>
<keyword evidence="2" id="KW-0812">Transmembrane</keyword>
<keyword evidence="2" id="KW-0472">Membrane</keyword>
<organism evidence="3 4">
    <name type="scientific">Polyplosphaeria fusca</name>
    <dbReference type="NCBI Taxonomy" id="682080"/>
    <lineage>
        <taxon>Eukaryota</taxon>
        <taxon>Fungi</taxon>
        <taxon>Dikarya</taxon>
        <taxon>Ascomycota</taxon>
        <taxon>Pezizomycotina</taxon>
        <taxon>Dothideomycetes</taxon>
        <taxon>Pleosporomycetidae</taxon>
        <taxon>Pleosporales</taxon>
        <taxon>Tetraplosphaeriaceae</taxon>
        <taxon>Polyplosphaeria</taxon>
    </lineage>
</organism>
<accession>A0A9P4QL77</accession>
<keyword evidence="4" id="KW-1185">Reference proteome</keyword>
<reference evidence="3" key="1">
    <citation type="journal article" date="2020" name="Stud. Mycol.">
        <title>101 Dothideomycetes genomes: a test case for predicting lifestyles and emergence of pathogens.</title>
        <authorList>
            <person name="Haridas S."/>
            <person name="Albert R."/>
            <person name="Binder M."/>
            <person name="Bloem J."/>
            <person name="Labutti K."/>
            <person name="Salamov A."/>
            <person name="Andreopoulos B."/>
            <person name="Baker S."/>
            <person name="Barry K."/>
            <person name="Bills G."/>
            <person name="Bluhm B."/>
            <person name="Cannon C."/>
            <person name="Castanera R."/>
            <person name="Culley D."/>
            <person name="Daum C."/>
            <person name="Ezra D."/>
            <person name="Gonzalez J."/>
            <person name="Henrissat B."/>
            <person name="Kuo A."/>
            <person name="Liang C."/>
            <person name="Lipzen A."/>
            <person name="Lutzoni F."/>
            <person name="Magnuson J."/>
            <person name="Mondo S."/>
            <person name="Nolan M."/>
            <person name="Ohm R."/>
            <person name="Pangilinan J."/>
            <person name="Park H.-J."/>
            <person name="Ramirez L."/>
            <person name="Alfaro M."/>
            <person name="Sun H."/>
            <person name="Tritt A."/>
            <person name="Yoshinaga Y."/>
            <person name="Zwiers L.-H."/>
            <person name="Turgeon B."/>
            <person name="Goodwin S."/>
            <person name="Spatafora J."/>
            <person name="Crous P."/>
            <person name="Grigoriev I."/>
        </authorList>
    </citation>
    <scope>NUCLEOTIDE SEQUENCE</scope>
    <source>
        <strain evidence="3">CBS 125425</strain>
    </source>
</reference>
<evidence type="ECO:0000313" key="3">
    <source>
        <dbReference type="EMBL" id="KAF2728360.1"/>
    </source>
</evidence>
<feature type="region of interest" description="Disordered" evidence="1">
    <location>
        <begin position="76"/>
        <end position="124"/>
    </location>
</feature>
<dbReference type="Proteomes" id="UP000799444">
    <property type="component" value="Unassembled WGS sequence"/>
</dbReference>
<evidence type="ECO:0000256" key="2">
    <source>
        <dbReference type="SAM" id="Phobius"/>
    </source>
</evidence>
<evidence type="ECO:0000256" key="1">
    <source>
        <dbReference type="SAM" id="MobiDB-lite"/>
    </source>
</evidence>
<sequence length="227" mass="24240">MPTDTPLALLPSDRQLSPGAKAGIGVSVSILFSFILLTIILYIRRLKSELRAAQEAAAGVPESVWRSHLSTTMAPAPIRRRSSRFGSRRSRRGGSVDEGDERGRSPPVSPLSPRGMREAAQASVDGVLKKKRGHVLSVVVERSEEEDLGPLVREPVPGQKEGLAEALELDGSATEVVELPTSVTPRTRSRERSLSLERVGFGGLGRARARSFGEGDGGGGGGKDRWA</sequence>
<keyword evidence="2" id="KW-1133">Transmembrane helix</keyword>
<gene>
    <name evidence="3" type="ORF">EJ04DRAFT_556805</name>
</gene>
<feature type="region of interest" description="Disordered" evidence="1">
    <location>
        <begin position="207"/>
        <end position="227"/>
    </location>
</feature>
<dbReference type="OrthoDB" id="3767534at2759"/>
<comment type="caution">
    <text evidence="3">The sequence shown here is derived from an EMBL/GenBank/DDBJ whole genome shotgun (WGS) entry which is preliminary data.</text>
</comment>
<protein>
    <submittedName>
        <fullName evidence="3">Uncharacterized protein</fullName>
    </submittedName>
</protein>
<evidence type="ECO:0000313" key="4">
    <source>
        <dbReference type="Proteomes" id="UP000799444"/>
    </source>
</evidence>
<dbReference type="AlphaFoldDB" id="A0A9P4QL77"/>
<dbReference type="EMBL" id="ML996283">
    <property type="protein sequence ID" value="KAF2728360.1"/>
    <property type="molecule type" value="Genomic_DNA"/>
</dbReference>